<feature type="transmembrane region" description="Helical" evidence="1">
    <location>
        <begin position="12"/>
        <end position="30"/>
    </location>
</feature>
<evidence type="ECO:0000313" key="2">
    <source>
        <dbReference type="EMBL" id="DAF64625.1"/>
    </source>
</evidence>
<accession>A0A8S5TNC7</accession>
<reference evidence="2" key="1">
    <citation type="journal article" date="2021" name="Proc. Natl. Acad. Sci. U.S.A.">
        <title>A Catalog of Tens of Thousands of Viruses from Human Metagenomes Reveals Hidden Associations with Chronic Diseases.</title>
        <authorList>
            <person name="Tisza M.J."/>
            <person name="Buck C.B."/>
        </authorList>
    </citation>
    <scope>NUCLEOTIDE SEQUENCE</scope>
    <source>
        <strain evidence="2">CtamP19</strain>
    </source>
</reference>
<protein>
    <submittedName>
        <fullName evidence="2">Uncharacterized protein</fullName>
    </submittedName>
</protein>
<sequence length="36" mass="4553">MGKDSRVREYLKLFSMFIISHGYFLVYYLIRFFRKK</sequence>
<dbReference type="EMBL" id="BK032864">
    <property type="protein sequence ID" value="DAF64625.1"/>
    <property type="molecule type" value="Genomic_DNA"/>
</dbReference>
<keyword evidence="1" id="KW-0472">Membrane</keyword>
<organism evidence="2">
    <name type="scientific">Siphoviridae sp. ctamP19</name>
    <dbReference type="NCBI Taxonomy" id="2827896"/>
    <lineage>
        <taxon>Viruses</taxon>
        <taxon>Duplodnaviria</taxon>
        <taxon>Heunggongvirae</taxon>
        <taxon>Uroviricota</taxon>
        <taxon>Caudoviricetes</taxon>
    </lineage>
</organism>
<keyword evidence="1" id="KW-0812">Transmembrane</keyword>
<proteinExistence type="predicted"/>
<name>A0A8S5TNC7_9CAUD</name>
<evidence type="ECO:0000256" key="1">
    <source>
        <dbReference type="SAM" id="Phobius"/>
    </source>
</evidence>
<keyword evidence="1" id="KW-1133">Transmembrane helix</keyword>